<name>A0A5E4RDZ1_9BURK</name>
<gene>
    <name evidence="1" type="ORF">PCE31107_00087</name>
</gene>
<proteinExistence type="predicted"/>
<reference evidence="1 2" key="1">
    <citation type="submission" date="2019-08" db="EMBL/GenBank/DDBJ databases">
        <authorList>
            <person name="Peeters C."/>
        </authorList>
    </citation>
    <scope>NUCLEOTIDE SEQUENCE [LARGE SCALE GENOMIC DNA]</scope>
    <source>
        <strain evidence="1 2">LMG 31107</strain>
    </source>
</reference>
<dbReference type="Proteomes" id="UP000396788">
    <property type="component" value="Unassembled WGS sequence"/>
</dbReference>
<evidence type="ECO:0000313" key="1">
    <source>
        <dbReference type="EMBL" id="VVD60694.1"/>
    </source>
</evidence>
<sequence length="245" mass="27302">MPSAPEFLAYDEGLISACEKVLEKHWRKGKGIKIERKPKGGMIGTFYCLLDRYQTAGTLIETRANEKLPLPVAAIHPFIVPDSFYFGLRLRFDHKYESTFAMTSVSVSIFAGKELSPIVRAEWDLRDIGSSRHAQPHWHLLGLDFLDRPNDSFGATGSADERPKEFSTAKVASRTEIERIHFATNAAWQAGSPTTVQHPFLEKAQLINWLGGLAEYMSEQLTLVASKGPAPVTNEPAIAEFMPAR</sequence>
<accession>A0A5E4RDZ1</accession>
<dbReference type="RefSeq" id="WP_150605816.1">
    <property type="nucleotide sequence ID" value="NZ_CABPRY010000001.1"/>
</dbReference>
<evidence type="ECO:0000313" key="2">
    <source>
        <dbReference type="Proteomes" id="UP000396788"/>
    </source>
</evidence>
<protein>
    <submittedName>
        <fullName evidence="1">Uncharacterized protein</fullName>
    </submittedName>
</protein>
<dbReference type="AlphaFoldDB" id="A0A5E4RDZ1"/>
<organism evidence="1 2">
    <name type="scientific">Pandoraea cepalis</name>
    <dbReference type="NCBI Taxonomy" id="2508294"/>
    <lineage>
        <taxon>Bacteria</taxon>
        <taxon>Pseudomonadati</taxon>
        <taxon>Pseudomonadota</taxon>
        <taxon>Betaproteobacteria</taxon>
        <taxon>Burkholderiales</taxon>
        <taxon>Burkholderiaceae</taxon>
        <taxon>Pandoraea</taxon>
    </lineage>
</organism>
<dbReference type="EMBL" id="CABPRY010000001">
    <property type="protein sequence ID" value="VVD60694.1"/>
    <property type="molecule type" value="Genomic_DNA"/>
</dbReference>